<accession>A0A084GW56</accession>
<sequence length="199" mass="23086">MVSALGSVCSKVNWPILINKGVKEMSEMTTSIALYGEIDEFDTNKWIEFYRISKELSRNFSFESNYIGLNGEEFKSGKVLTIKRTEKRLLKSLTEGHDLFSMALISLPENFTQAAFDYNFYLGREKNEENDKQSKIILTISSQEFKRINIASIIPALKEFIEFKEGEIFELSRYEVPLFYASKINEMKDYESLKIVSIF</sequence>
<dbReference type="Proteomes" id="UP000028549">
    <property type="component" value="Unassembled WGS sequence"/>
</dbReference>
<comment type="caution">
    <text evidence="1">The sequence shown here is derived from an EMBL/GenBank/DDBJ whole genome shotgun (WGS) entry which is preliminary data.</text>
</comment>
<evidence type="ECO:0000313" key="1">
    <source>
        <dbReference type="EMBL" id="KEZ51568.1"/>
    </source>
</evidence>
<keyword evidence="2" id="KW-1185">Reference proteome</keyword>
<reference evidence="1 2" key="1">
    <citation type="journal article" date="2005" name="Int. J. Syst. Evol. Microbiol.">
        <title>Bacillus cibi sp. nov., isolated from jeotgal, a traditional Korean fermented seafood.</title>
        <authorList>
            <person name="Yoon J.H."/>
            <person name="Lee C.H."/>
            <person name="Oh T.K."/>
        </authorList>
    </citation>
    <scope>NUCLEOTIDE SEQUENCE [LARGE SCALE GENOMIC DNA]</scope>
    <source>
        <strain evidence="1 2">DSM 16189</strain>
    </source>
</reference>
<gene>
    <name evidence="1" type="ORF">GS18_0210545</name>
</gene>
<dbReference type="AlphaFoldDB" id="A0A084GW56"/>
<dbReference type="EMBL" id="JNVC02000005">
    <property type="protein sequence ID" value="KEZ51568.1"/>
    <property type="molecule type" value="Genomic_DNA"/>
</dbReference>
<name>A0A084GW56_METID</name>
<evidence type="ECO:0000313" key="2">
    <source>
        <dbReference type="Proteomes" id="UP000028549"/>
    </source>
</evidence>
<organism evidence="1 2">
    <name type="scientific">Metabacillus indicus</name>
    <name type="common">Bacillus indicus</name>
    <dbReference type="NCBI Taxonomy" id="246786"/>
    <lineage>
        <taxon>Bacteria</taxon>
        <taxon>Bacillati</taxon>
        <taxon>Bacillota</taxon>
        <taxon>Bacilli</taxon>
        <taxon>Bacillales</taxon>
        <taxon>Bacillaceae</taxon>
        <taxon>Metabacillus</taxon>
    </lineage>
</organism>
<protein>
    <submittedName>
        <fullName evidence="1">Uncharacterized protein</fullName>
    </submittedName>
</protein>
<proteinExistence type="predicted"/>